<keyword evidence="2" id="KW-1185">Reference proteome</keyword>
<protein>
    <submittedName>
        <fullName evidence="1">Uncharacterized protein</fullName>
    </submittedName>
</protein>
<dbReference type="AlphaFoldDB" id="A0A0B2ADN5"/>
<comment type="caution">
    <text evidence="1">The sequence shown here is derived from an EMBL/GenBank/DDBJ whole genome shotgun (WGS) entry which is preliminary data.</text>
</comment>
<dbReference type="RefSeq" id="WP_039394052.1">
    <property type="nucleotide sequence ID" value="NZ_JTDK01000001.1"/>
</dbReference>
<dbReference type="Proteomes" id="UP000031030">
    <property type="component" value="Unassembled WGS sequence"/>
</dbReference>
<reference evidence="1 2" key="1">
    <citation type="submission" date="2014-11" db="EMBL/GenBank/DDBJ databases">
        <title>Genome sequence of Microbacterium mangrovi MUSC 115(T).</title>
        <authorList>
            <person name="Lee L.-H."/>
        </authorList>
    </citation>
    <scope>NUCLEOTIDE SEQUENCE [LARGE SCALE GENOMIC DNA]</scope>
    <source>
        <strain evidence="1 2">MUSC 115</strain>
    </source>
</reference>
<evidence type="ECO:0000313" key="1">
    <source>
        <dbReference type="EMBL" id="KHK99810.1"/>
    </source>
</evidence>
<accession>A0A0B2ADN5</accession>
<dbReference type="OrthoDB" id="9895374at2"/>
<proteinExistence type="predicted"/>
<gene>
    <name evidence="1" type="ORF">LK09_00220</name>
</gene>
<name>A0A0B2ADN5_9MICO</name>
<evidence type="ECO:0000313" key="2">
    <source>
        <dbReference type="Proteomes" id="UP000031030"/>
    </source>
</evidence>
<dbReference type="EMBL" id="JTDK01000001">
    <property type="protein sequence ID" value="KHK99810.1"/>
    <property type="molecule type" value="Genomic_DNA"/>
</dbReference>
<organism evidence="1 2">
    <name type="scientific">Microbacterium mangrovi</name>
    <dbReference type="NCBI Taxonomy" id="1348253"/>
    <lineage>
        <taxon>Bacteria</taxon>
        <taxon>Bacillati</taxon>
        <taxon>Actinomycetota</taxon>
        <taxon>Actinomycetes</taxon>
        <taxon>Micrococcales</taxon>
        <taxon>Microbacteriaceae</taxon>
        <taxon>Microbacterium</taxon>
    </lineage>
</organism>
<sequence length="121" mass="13624">MFADGRLIGLDDVLSSIRTSERIEWRIRSLDATPEAGTDIDLLDLERRVSEAGAPGYRMTADDLRNLARLLYQVIDCDIAGYSRDTTGDLEDEPIVTLEAFDSTDWNIRYAPDRVTLSLDI</sequence>